<evidence type="ECO:0000313" key="1">
    <source>
        <dbReference type="EMBL" id="WOX56318.1"/>
    </source>
</evidence>
<keyword evidence="2" id="KW-1185">Reference proteome</keyword>
<protein>
    <recommendedName>
        <fullName evidence="3">PKD domain-containing protein</fullName>
    </recommendedName>
</protein>
<gene>
    <name evidence="1" type="ORF">R6Y95_03020</name>
</gene>
<name>A0ABD8A9X9_9EURY</name>
<sequence>MSTVAVRDAYCDLDNNFTFTLENTGGNPRSIEYVWTLNDPMARMPLYRGEGSVVLQPHESRTLTFKSGGPPGPLAKMP</sequence>
<dbReference type="EMBL" id="CP137641">
    <property type="protein sequence ID" value="WOX56318.1"/>
    <property type="molecule type" value="Genomic_DNA"/>
</dbReference>
<dbReference type="Proteomes" id="UP001626603">
    <property type="component" value="Chromosome"/>
</dbReference>
<reference evidence="1 2" key="1">
    <citation type="submission" date="2023-10" db="EMBL/GenBank/DDBJ databases">
        <title>The complete genome sequence of Methanoculleus palmolei DSM 4273.</title>
        <authorList>
            <person name="Lai S.-J."/>
            <person name="You Y.-T."/>
            <person name="Chen S.-C."/>
        </authorList>
    </citation>
    <scope>NUCLEOTIDE SEQUENCE [LARGE SCALE GENOMIC DNA]</scope>
    <source>
        <strain evidence="1 2">DSM 4273</strain>
    </source>
</reference>
<accession>A0ABD8A9X9</accession>
<proteinExistence type="predicted"/>
<dbReference type="AlphaFoldDB" id="A0ABD8A9X9"/>
<evidence type="ECO:0008006" key="3">
    <source>
        <dbReference type="Google" id="ProtNLM"/>
    </source>
</evidence>
<evidence type="ECO:0000313" key="2">
    <source>
        <dbReference type="Proteomes" id="UP001626603"/>
    </source>
</evidence>
<organism evidence="1 2">
    <name type="scientific">Methanoculleus palmolei</name>
    <dbReference type="NCBI Taxonomy" id="72612"/>
    <lineage>
        <taxon>Archaea</taxon>
        <taxon>Methanobacteriati</taxon>
        <taxon>Methanobacteriota</taxon>
        <taxon>Stenosarchaea group</taxon>
        <taxon>Methanomicrobia</taxon>
        <taxon>Methanomicrobiales</taxon>
        <taxon>Methanomicrobiaceae</taxon>
        <taxon>Methanoculleus</taxon>
    </lineage>
</organism>